<dbReference type="InterPro" id="IPR001789">
    <property type="entry name" value="Sig_transdc_resp-reg_receiver"/>
</dbReference>
<dbReference type="InterPro" id="IPR039420">
    <property type="entry name" value="WalR-like"/>
</dbReference>
<dbReference type="Proteomes" id="UP001482186">
    <property type="component" value="Unassembled WGS sequence"/>
</dbReference>
<evidence type="ECO:0000259" key="10">
    <source>
        <dbReference type="PROSITE" id="PS50110"/>
    </source>
</evidence>
<dbReference type="SUPFAM" id="SSF52172">
    <property type="entry name" value="CheY-like"/>
    <property type="match status" value="1"/>
</dbReference>
<dbReference type="PROSITE" id="PS50110">
    <property type="entry name" value="RESPONSE_REGULATORY"/>
    <property type="match status" value="1"/>
</dbReference>
<feature type="DNA-binding region" description="OmpR/PhoB-type" evidence="9">
    <location>
        <begin position="46"/>
        <end position="99"/>
    </location>
</feature>
<dbReference type="InterPro" id="IPR001867">
    <property type="entry name" value="OmpR/PhoB-type_DNA-bd"/>
</dbReference>
<evidence type="ECO:0000313" key="12">
    <source>
        <dbReference type="EMBL" id="MEQ2452650.1"/>
    </source>
</evidence>
<protein>
    <recommendedName>
        <fullName evidence="1">Stage 0 sporulation protein A homolog</fullName>
    </recommendedName>
</protein>
<gene>
    <name evidence="12" type="ORF">AAAT04_01120</name>
</gene>
<evidence type="ECO:0000256" key="9">
    <source>
        <dbReference type="PROSITE-ProRule" id="PRU01091"/>
    </source>
</evidence>
<evidence type="ECO:0000256" key="4">
    <source>
        <dbReference type="ARBA" id="ARBA00023015"/>
    </source>
</evidence>
<keyword evidence="3" id="KW-0902">Two-component regulatory system</keyword>
<dbReference type="PANTHER" id="PTHR48111">
    <property type="entry name" value="REGULATOR OF RPOS"/>
    <property type="match status" value="1"/>
</dbReference>
<feature type="modified residue" description="4-aspartylphosphate" evidence="8">
    <location>
        <position position="53"/>
    </location>
</feature>
<dbReference type="EMBL" id="JBBNFM010000001">
    <property type="protein sequence ID" value="MEQ2452650.1"/>
    <property type="molecule type" value="Genomic_DNA"/>
</dbReference>
<accession>A0ABV1EF67</accession>
<dbReference type="InterPro" id="IPR016032">
    <property type="entry name" value="Sig_transdc_resp-reg_C-effctor"/>
</dbReference>
<keyword evidence="2 8" id="KW-0597">Phosphoprotein</keyword>
<evidence type="ECO:0000259" key="11">
    <source>
        <dbReference type="PROSITE" id="PS51755"/>
    </source>
</evidence>
<keyword evidence="4" id="KW-0805">Transcription regulation</keyword>
<comment type="function">
    <text evidence="7">May play the central regulatory role in sporulation. It may be an element of the effector pathway responsible for the activation of sporulation genes in response to nutritional stress. Spo0A may act in concert with spo0H (a sigma factor) to control the expression of some genes that are critical to the sporulation process.</text>
</comment>
<evidence type="ECO:0000256" key="8">
    <source>
        <dbReference type="PROSITE-ProRule" id="PRU00169"/>
    </source>
</evidence>
<dbReference type="PROSITE" id="PS51755">
    <property type="entry name" value="OMPR_PHOB"/>
    <property type="match status" value="1"/>
</dbReference>
<keyword evidence="6" id="KW-0804">Transcription</keyword>
<evidence type="ECO:0000256" key="6">
    <source>
        <dbReference type="ARBA" id="ARBA00023163"/>
    </source>
</evidence>
<dbReference type="RefSeq" id="WP_349115560.1">
    <property type="nucleotide sequence ID" value="NZ_JBBNFM010000001.1"/>
</dbReference>
<dbReference type="SUPFAM" id="SSF46894">
    <property type="entry name" value="C-terminal effector domain of the bipartite response regulators"/>
    <property type="match status" value="1"/>
</dbReference>
<evidence type="ECO:0000256" key="5">
    <source>
        <dbReference type="ARBA" id="ARBA00023125"/>
    </source>
</evidence>
<dbReference type="PANTHER" id="PTHR48111:SF1">
    <property type="entry name" value="TWO-COMPONENT RESPONSE REGULATOR ORR33"/>
    <property type="match status" value="1"/>
</dbReference>
<proteinExistence type="predicted"/>
<name>A0ABV1EF67_9FIRM</name>
<evidence type="ECO:0000256" key="2">
    <source>
        <dbReference type="ARBA" id="ARBA00022553"/>
    </source>
</evidence>
<evidence type="ECO:0000313" key="13">
    <source>
        <dbReference type="Proteomes" id="UP001482186"/>
    </source>
</evidence>
<feature type="domain" description="Response regulatory" evidence="10">
    <location>
        <begin position="3"/>
        <end position="99"/>
    </location>
</feature>
<sequence>MPKLLVIEDDREINHLICEYMTEAGYEMLSASNGLEGLSMLERIKDIDLCLLDLVLDDQAKIVWVNGNKLDLTVKEYGILKLLLENPKKLFSKANLFDS</sequence>
<dbReference type="InterPro" id="IPR011006">
    <property type="entry name" value="CheY-like_superfamily"/>
</dbReference>
<evidence type="ECO:0000256" key="1">
    <source>
        <dbReference type="ARBA" id="ARBA00018672"/>
    </source>
</evidence>
<reference evidence="12 13" key="1">
    <citation type="submission" date="2024-04" db="EMBL/GenBank/DDBJ databases">
        <title>Human intestinal bacterial collection.</title>
        <authorList>
            <person name="Pauvert C."/>
            <person name="Hitch T.C.A."/>
            <person name="Clavel T."/>
        </authorList>
    </citation>
    <scope>NUCLEOTIDE SEQUENCE [LARGE SCALE GENOMIC DNA]</scope>
    <source>
        <strain evidence="12 13">CLA-AA-H141</strain>
    </source>
</reference>
<dbReference type="InterPro" id="IPR036388">
    <property type="entry name" value="WH-like_DNA-bd_sf"/>
</dbReference>
<feature type="domain" description="OmpR/PhoB-type" evidence="11">
    <location>
        <begin position="46"/>
        <end position="99"/>
    </location>
</feature>
<dbReference type="Gene3D" id="3.40.50.2300">
    <property type="match status" value="1"/>
</dbReference>
<evidence type="ECO:0000256" key="7">
    <source>
        <dbReference type="ARBA" id="ARBA00024867"/>
    </source>
</evidence>
<dbReference type="Gene3D" id="1.10.10.10">
    <property type="entry name" value="Winged helix-like DNA-binding domain superfamily/Winged helix DNA-binding domain"/>
    <property type="match status" value="1"/>
</dbReference>
<keyword evidence="13" id="KW-1185">Reference proteome</keyword>
<organism evidence="12 13">
    <name type="scientific">Coprococcus ammoniilyticus</name>
    <dbReference type="NCBI Taxonomy" id="2981785"/>
    <lineage>
        <taxon>Bacteria</taxon>
        <taxon>Bacillati</taxon>
        <taxon>Bacillota</taxon>
        <taxon>Clostridia</taxon>
        <taxon>Lachnospirales</taxon>
        <taxon>Lachnospiraceae</taxon>
        <taxon>Coprococcus</taxon>
    </lineage>
</organism>
<keyword evidence="5 9" id="KW-0238">DNA-binding</keyword>
<evidence type="ECO:0000256" key="3">
    <source>
        <dbReference type="ARBA" id="ARBA00023012"/>
    </source>
</evidence>
<comment type="caution">
    <text evidence="12">The sequence shown here is derived from an EMBL/GenBank/DDBJ whole genome shotgun (WGS) entry which is preliminary data.</text>
</comment>